<dbReference type="PANTHER" id="PTHR43963">
    <property type="entry name" value="CARBONYL REDUCTASE 1-RELATED"/>
    <property type="match status" value="1"/>
</dbReference>
<evidence type="ECO:0000256" key="1">
    <source>
        <dbReference type="ARBA" id="ARBA00006484"/>
    </source>
</evidence>
<proteinExistence type="inferred from homology"/>
<evidence type="ECO:0000256" key="3">
    <source>
        <dbReference type="ARBA" id="ARBA00023002"/>
    </source>
</evidence>
<dbReference type="OMA" id="LNAYGRY"/>
<dbReference type="CDD" id="cd05324">
    <property type="entry name" value="carb_red_PTCR-like_SDR_c"/>
    <property type="match status" value="1"/>
</dbReference>
<dbReference type="Gene3D" id="3.40.50.720">
    <property type="entry name" value="NAD(P)-binding Rossmann-like Domain"/>
    <property type="match status" value="1"/>
</dbReference>
<dbReference type="PRINTS" id="PR00080">
    <property type="entry name" value="SDRFAMILY"/>
</dbReference>
<dbReference type="SUPFAM" id="SSF51735">
    <property type="entry name" value="NAD(P)-binding Rossmann-fold domains"/>
    <property type="match status" value="1"/>
</dbReference>
<dbReference type="PROSITE" id="PS00061">
    <property type="entry name" value="ADH_SHORT"/>
    <property type="match status" value="1"/>
</dbReference>
<protein>
    <recommendedName>
        <fullName evidence="4">carbonyl reductase (NADPH)</fullName>
        <ecNumber evidence="4">1.1.1.184</ecNumber>
    </recommendedName>
</protein>
<gene>
    <name evidence="7 8" type="primary">LOC110973483</name>
</gene>
<dbReference type="RefSeq" id="XP_022080032.1">
    <property type="nucleotide sequence ID" value="XM_022224340.1"/>
</dbReference>
<evidence type="ECO:0000256" key="5">
    <source>
        <dbReference type="RuleBase" id="RU000363"/>
    </source>
</evidence>
<name>A0A8B7XIT1_ACAPL</name>
<evidence type="ECO:0000313" key="8">
    <source>
        <dbReference type="RefSeq" id="XP_022080032.1"/>
    </source>
</evidence>
<dbReference type="PANTHER" id="PTHR43963:SF4">
    <property type="entry name" value="CARBONYL REDUCTASE (NADPH)"/>
    <property type="match status" value="1"/>
</dbReference>
<evidence type="ECO:0000256" key="4">
    <source>
        <dbReference type="ARBA" id="ARBA00026118"/>
    </source>
</evidence>
<dbReference type="InterPro" id="IPR036291">
    <property type="entry name" value="NAD(P)-bd_dom_sf"/>
</dbReference>
<dbReference type="PRINTS" id="PR00081">
    <property type="entry name" value="GDHRDH"/>
</dbReference>
<dbReference type="GeneID" id="110973483"/>
<dbReference type="RefSeq" id="XP_022080031.1">
    <property type="nucleotide sequence ID" value="XM_022224339.1"/>
</dbReference>
<dbReference type="AlphaFoldDB" id="A0A8B7XIT1"/>
<evidence type="ECO:0000313" key="6">
    <source>
        <dbReference type="Proteomes" id="UP000694845"/>
    </source>
</evidence>
<evidence type="ECO:0000256" key="2">
    <source>
        <dbReference type="ARBA" id="ARBA00022857"/>
    </source>
</evidence>
<dbReference type="OrthoDB" id="7289984at2759"/>
<dbReference type="GO" id="GO:0004090">
    <property type="term" value="F:carbonyl reductase (NADPH) activity"/>
    <property type="evidence" value="ECO:0007669"/>
    <property type="project" value="UniProtKB-EC"/>
</dbReference>
<dbReference type="InterPro" id="IPR045313">
    <property type="entry name" value="CBR1-like"/>
</dbReference>
<dbReference type="KEGG" id="aplc:110973483"/>
<reference evidence="7 8" key="1">
    <citation type="submission" date="2025-04" db="UniProtKB">
        <authorList>
            <consortium name="RefSeq"/>
        </authorList>
    </citation>
    <scope>IDENTIFICATION</scope>
</reference>
<dbReference type="InterPro" id="IPR020904">
    <property type="entry name" value="Sc_DH/Rdtase_CS"/>
</dbReference>
<keyword evidence="2" id="KW-0521">NADP</keyword>
<dbReference type="InterPro" id="IPR002347">
    <property type="entry name" value="SDR_fam"/>
</dbReference>
<keyword evidence="3" id="KW-0560">Oxidoreductase</keyword>
<dbReference type="EC" id="1.1.1.184" evidence="4"/>
<sequence>MSKAQRVAVVSGGNKGIGFAIVRALCKQLDNGIVYLTARNEERGREAVARLNRVGLQPKFHQLDVTDPASVSKLRDFLQKTHGGLDILVNNAGIAFKEVTVTICEGQMTLSLDCEKEPSSTDSTATLDGSSPTFGEKASITMATNFTAVLKINRALIPLIRAQGRIVNLVSICGEWTYDKMSKELQGRFQGVKTEQDVEQLMQEFVTLAKAGNHAGNGWPEFAYGVSKMGVTALTRVQAADIARDKTKEDVLMTCCCPGYVATDMTNHEGERTVDEGASTPVYCALLPPGSSRFNGKMFIDKELHEFW</sequence>
<accession>A0A8B7XIT1</accession>
<organism evidence="6 8">
    <name type="scientific">Acanthaster planci</name>
    <name type="common">Crown-of-thorns starfish</name>
    <dbReference type="NCBI Taxonomy" id="133434"/>
    <lineage>
        <taxon>Eukaryota</taxon>
        <taxon>Metazoa</taxon>
        <taxon>Echinodermata</taxon>
        <taxon>Eleutherozoa</taxon>
        <taxon>Asterozoa</taxon>
        <taxon>Asteroidea</taxon>
        <taxon>Valvatacea</taxon>
        <taxon>Valvatida</taxon>
        <taxon>Acanthasteridae</taxon>
        <taxon>Acanthaster</taxon>
    </lineage>
</organism>
<evidence type="ECO:0000313" key="7">
    <source>
        <dbReference type="RefSeq" id="XP_022080031.1"/>
    </source>
</evidence>
<dbReference type="Pfam" id="PF00106">
    <property type="entry name" value="adh_short"/>
    <property type="match status" value="2"/>
</dbReference>
<keyword evidence="6" id="KW-1185">Reference proteome</keyword>
<dbReference type="Proteomes" id="UP000694845">
    <property type="component" value="Unplaced"/>
</dbReference>
<comment type="similarity">
    <text evidence="1 5">Belongs to the short-chain dehydrogenases/reductases (SDR) family.</text>
</comment>